<accession>A0A371CKE0</accession>
<keyword evidence="3" id="KW-1185">Reference proteome</keyword>
<name>A0A371CKE0_9APHY</name>
<dbReference type="AlphaFoldDB" id="A0A371CKE0"/>
<feature type="region of interest" description="Disordered" evidence="1">
    <location>
        <begin position="1"/>
        <end position="115"/>
    </location>
</feature>
<evidence type="ECO:0000313" key="3">
    <source>
        <dbReference type="Proteomes" id="UP000256964"/>
    </source>
</evidence>
<feature type="compositionally biased region" description="Polar residues" evidence="1">
    <location>
        <begin position="32"/>
        <end position="46"/>
    </location>
</feature>
<proteinExistence type="predicted"/>
<evidence type="ECO:0000313" key="2">
    <source>
        <dbReference type="EMBL" id="RDX40739.1"/>
    </source>
</evidence>
<sequence length="143" mass="15237">MMEARNPWSSGPASVPGIGLGAQPMRAPPTETRLSQVKQCGRNSCSRVRHPVPAQLGANPGLRSTAVAPARVVGMSAEDRDEGTPARDHRRTPTKARACNVPDTQESDGKQRGRLSTGLGWSTARCVECMPPFALVRATPALR</sequence>
<protein>
    <submittedName>
        <fullName evidence="2">Uncharacterized protein</fullName>
    </submittedName>
</protein>
<evidence type="ECO:0000256" key="1">
    <source>
        <dbReference type="SAM" id="MobiDB-lite"/>
    </source>
</evidence>
<gene>
    <name evidence="2" type="ORF">OH76DRAFT_1490024</name>
</gene>
<reference evidence="2 3" key="1">
    <citation type="journal article" date="2018" name="Biotechnol. Biofuels">
        <title>Integrative visual omics of the white-rot fungus Polyporus brumalis exposes the biotechnological potential of its oxidative enzymes for delignifying raw plant biomass.</title>
        <authorList>
            <person name="Miyauchi S."/>
            <person name="Rancon A."/>
            <person name="Drula E."/>
            <person name="Hage H."/>
            <person name="Chaduli D."/>
            <person name="Favel A."/>
            <person name="Grisel S."/>
            <person name="Henrissat B."/>
            <person name="Herpoel-Gimbert I."/>
            <person name="Ruiz-Duenas F.J."/>
            <person name="Chevret D."/>
            <person name="Hainaut M."/>
            <person name="Lin J."/>
            <person name="Wang M."/>
            <person name="Pangilinan J."/>
            <person name="Lipzen A."/>
            <person name="Lesage-Meessen L."/>
            <person name="Navarro D."/>
            <person name="Riley R."/>
            <person name="Grigoriev I.V."/>
            <person name="Zhou S."/>
            <person name="Raouche S."/>
            <person name="Rosso M.N."/>
        </authorList>
    </citation>
    <scope>NUCLEOTIDE SEQUENCE [LARGE SCALE GENOMIC DNA]</scope>
    <source>
        <strain evidence="2 3">BRFM 1820</strain>
    </source>
</reference>
<dbReference type="EMBL" id="KZ857539">
    <property type="protein sequence ID" value="RDX40739.1"/>
    <property type="molecule type" value="Genomic_DNA"/>
</dbReference>
<dbReference type="Proteomes" id="UP000256964">
    <property type="component" value="Unassembled WGS sequence"/>
</dbReference>
<organism evidence="2 3">
    <name type="scientific">Lentinus brumalis</name>
    <dbReference type="NCBI Taxonomy" id="2498619"/>
    <lineage>
        <taxon>Eukaryota</taxon>
        <taxon>Fungi</taxon>
        <taxon>Dikarya</taxon>
        <taxon>Basidiomycota</taxon>
        <taxon>Agaricomycotina</taxon>
        <taxon>Agaricomycetes</taxon>
        <taxon>Polyporales</taxon>
        <taxon>Polyporaceae</taxon>
        <taxon>Lentinus</taxon>
    </lineage>
</organism>